<dbReference type="Gene3D" id="2.80.10.50">
    <property type="match status" value="2"/>
</dbReference>
<dbReference type="EMBL" id="NPDZ01000021">
    <property type="protein sequence ID" value="PJZ71741.1"/>
    <property type="molecule type" value="Genomic_DNA"/>
</dbReference>
<dbReference type="InterPro" id="IPR000772">
    <property type="entry name" value="Ricin_B_lectin"/>
</dbReference>
<keyword evidence="2" id="KW-0326">Glycosidase</keyword>
<evidence type="ECO:0000313" key="7">
    <source>
        <dbReference type="Proteomes" id="UP000231990"/>
    </source>
</evidence>
<accession>A0A2M9ZIA6</accession>
<dbReference type="Proteomes" id="UP000231962">
    <property type="component" value="Unassembled WGS sequence"/>
</dbReference>
<name>A0A2M9ZIA6_9LEPT</name>
<keyword evidence="1 5" id="KW-0378">Hydrolase</keyword>
<dbReference type="GO" id="GO:0004553">
    <property type="term" value="F:hydrolase activity, hydrolyzing O-glycosyl compounds"/>
    <property type="evidence" value="ECO:0007669"/>
    <property type="project" value="InterPro"/>
</dbReference>
<proteinExistence type="predicted"/>
<dbReference type="SMART" id="SM00458">
    <property type="entry name" value="RICIN"/>
    <property type="match status" value="1"/>
</dbReference>
<dbReference type="Gene3D" id="3.20.20.80">
    <property type="entry name" value="Glycosidases"/>
    <property type="match status" value="1"/>
</dbReference>
<dbReference type="GO" id="GO:0000272">
    <property type="term" value="P:polysaccharide catabolic process"/>
    <property type="evidence" value="ECO:0007669"/>
    <property type="project" value="InterPro"/>
</dbReference>
<dbReference type="InterPro" id="IPR001547">
    <property type="entry name" value="Glyco_hydro_5"/>
</dbReference>
<dbReference type="SUPFAM" id="SSF50370">
    <property type="entry name" value="Ricin B-like lectins"/>
    <property type="match status" value="1"/>
</dbReference>
<comment type="caution">
    <text evidence="5">The sequence shown here is derived from an EMBL/GenBank/DDBJ whole genome shotgun (WGS) entry which is preliminary data.</text>
</comment>
<reference evidence="6 7" key="1">
    <citation type="submission" date="2017-07" db="EMBL/GenBank/DDBJ databases">
        <title>Leptospira spp. isolated from tropical soils.</title>
        <authorList>
            <person name="Thibeaux R."/>
            <person name="Iraola G."/>
            <person name="Ferres I."/>
            <person name="Bierque E."/>
            <person name="Girault D."/>
            <person name="Soupe-Gilbert M.-E."/>
            <person name="Picardeau M."/>
            <person name="Goarant C."/>
        </authorList>
    </citation>
    <scope>NUCLEOTIDE SEQUENCE [LARGE SCALE GENOMIC DNA]</scope>
    <source>
        <strain evidence="5 7">FH1-B-B1</strain>
        <strain evidence="4 6">FH1-B-C1</strain>
    </source>
</reference>
<evidence type="ECO:0000313" key="4">
    <source>
        <dbReference type="EMBL" id="PJZ68120.1"/>
    </source>
</evidence>
<keyword evidence="6" id="KW-1185">Reference proteome</keyword>
<dbReference type="InterPro" id="IPR017853">
    <property type="entry name" value="GH"/>
</dbReference>
<evidence type="ECO:0000313" key="6">
    <source>
        <dbReference type="Proteomes" id="UP000231962"/>
    </source>
</evidence>
<dbReference type="PANTHER" id="PTHR31263">
    <property type="entry name" value="CELLULASE FAMILY PROTEIN (AFU_ORTHOLOGUE AFUA_5G14560)"/>
    <property type="match status" value="1"/>
</dbReference>
<sequence>MLKVRKLVSGCFILVLFLINCGSDKSKDSQGFASLLNLFSDSRSVPNTHGNRAASGNWEVGNVVLPATPLSTNGRYIVDANNNRFKMKAVNWWGASDSKQVVAGLDKQHISVIISLIKEWGFNAIRLPFSNIMLHNESPVSAEYISANPQWIGLTPLQVYDQTVQSLTDAGIVVVLNNHTTFPEWCCGFDYNGLWYHTGSSFAYNQTVEMWQNDWIMMINRYKNNKMVAAADLRNEVRTMRLNDTHLPESPNWGSGDKNDWAKASRDLGLMIMQNNSDIIVIIEGINWWGSVPILGSGERPHLRPVKDNSVHLQRSDKLVYAAHNYGFIGPNHNGDDNTSGGNIKYRQMDLATFKNTIYGEWGYVVDTENHYTAPVWVSEFGSSPSTTDDQEKEWLKRLVDYLIEKDLDFAYWPLNGNDEWGLLSSDWSRTLKDDWRFEHLNRLLQFNGKVGQVQAPALYASLSIGGRNDNLSASFNTDWDSGANKGTCHDGFRLNGLSRDHRALCTDSNYGKLWNDNHAYNVQAVNETPTRSHNTGDWASGFTKYECPANYYVSGYSKRSWGTSGILCAQAKVQLGNSCRTVWFDRGDNRTSTKGGDFANGSYKGQCGEDEYVAGVAQRDGNASALLCCSVTRYFNLKNRSSGLCADIPNGNTADGTSIVQWGCHSGSNQKWAYDSVSGTVKTRTDTSFCLDNNGQMNNGGSITLRKCNGGSNQQFNIQSDGTVQNRSNTNFVLDGFGTSQGSGIGTWTYHGGNNQKWDTIFD</sequence>
<dbReference type="OrthoDB" id="9800475at2"/>
<gene>
    <name evidence="4" type="ORF">CH360_17835</name>
    <name evidence="5" type="ORF">CH373_17890</name>
</gene>
<evidence type="ECO:0000256" key="2">
    <source>
        <dbReference type="ARBA" id="ARBA00023295"/>
    </source>
</evidence>
<dbReference type="InterPro" id="IPR035992">
    <property type="entry name" value="Ricin_B-like_lectins"/>
</dbReference>
<protein>
    <submittedName>
        <fullName evidence="5">Glycosyl hydrolase family 5</fullName>
    </submittedName>
</protein>
<dbReference type="PANTHER" id="PTHR31263:SF0">
    <property type="entry name" value="CELLULASE FAMILY PROTEIN (AFU_ORTHOLOGUE AFUA_5G14560)"/>
    <property type="match status" value="1"/>
</dbReference>
<dbReference type="Pfam" id="PF00652">
    <property type="entry name" value="Ricin_B_lectin"/>
    <property type="match status" value="1"/>
</dbReference>
<dbReference type="SUPFAM" id="SSF51445">
    <property type="entry name" value="(Trans)glycosidases"/>
    <property type="match status" value="1"/>
</dbReference>
<dbReference type="CDD" id="cd23456">
    <property type="entry name" value="beta-trefoil_Ricin_SCDase"/>
    <property type="match status" value="1"/>
</dbReference>
<evidence type="ECO:0000256" key="1">
    <source>
        <dbReference type="ARBA" id="ARBA00022801"/>
    </source>
</evidence>
<dbReference type="PROSITE" id="PS50231">
    <property type="entry name" value="RICIN_B_LECTIN"/>
    <property type="match status" value="1"/>
</dbReference>
<feature type="domain" description="Ricin B lectin" evidence="3">
    <location>
        <begin position="633"/>
        <end position="762"/>
    </location>
</feature>
<dbReference type="AlphaFoldDB" id="A0A2M9ZIA6"/>
<evidence type="ECO:0000313" key="5">
    <source>
        <dbReference type="EMBL" id="PJZ71741.1"/>
    </source>
</evidence>
<dbReference type="RefSeq" id="WP_100715460.1">
    <property type="nucleotide sequence ID" value="NZ_NPDY01000033.1"/>
</dbReference>
<evidence type="ECO:0000259" key="3">
    <source>
        <dbReference type="SMART" id="SM00458"/>
    </source>
</evidence>
<dbReference type="Proteomes" id="UP000231990">
    <property type="component" value="Unassembled WGS sequence"/>
</dbReference>
<dbReference type="Pfam" id="PF00150">
    <property type="entry name" value="Cellulase"/>
    <property type="match status" value="1"/>
</dbReference>
<organism evidence="5 7">
    <name type="scientific">Leptospira perolatii</name>
    <dbReference type="NCBI Taxonomy" id="2023191"/>
    <lineage>
        <taxon>Bacteria</taxon>
        <taxon>Pseudomonadati</taxon>
        <taxon>Spirochaetota</taxon>
        <taxon>Spirochaetia</taxon>
        <taxon>Leptospirales</taxon>
        <taxon>Leptospiraceae</taxon>
        <taxon>Leptospira</taxon>
    </lineage>
</organism>
<dbReference type="EMBL" id="NPDY01000033">
    <property type="protein sequence ID" value="PJZ68120.1"/>
    <property type="molecule type" value="Genomic_DNA"/>
</dbReference>